<keyword evidence="1" id="KW-0472">Membrane</keyword>
<protein>
    <submittedName>
        <fullName evidence="2">Uncharacterized protein</fullName>
    </submittedName>
</protein>
<reference evidence="2 3" key="1">
    <citation type="submission" date="2017-06" db="EMBL/GenBank/DDBJ databases">
        <title>Genome sequencing of cyanobaciteial culture collection at National Institute for Environmental Studies (NIES).</title>
        <authorList>
            <person name="Hirose Y."/>
            <person name="Shimura Y."/>
            <person name="Fujisawa T."/>
            <person name="Nakamura Y."/>
            <person name="Kawachi M."/>
        </authorList>
    </citation>
    <scope>NUCLEOTIDE SEQUENCE [LARGE SCALE GENOMIC DNA]</scope>
    <source>
        <strain evidence="2 3">NIES-2135</strain>
    </source>
</reference>
<keyword evidence="1" id="KW-1133">Transmembrane helix</keyword>
<dbReference type="InterPro" id="IPR021515">
    <property type="entry name" value="DUF3177"/>
</dbReference>
<feature type="transmembrane region" description="Helical" evidence="1">
    <location>
        <begin position="110"/>
        <end position="128"/>
    </location>
</feature>
<dbReference type="Proteomes" id="UP000217895">
    <property type="component" value="Chromosome"/>
</dbReference>
<feature type="transmembrane region" description="Helical" evidence="1">
    <location>
        <begin position="166"/>
        <end position="189"/>
    </location>
</feature>
<proteinExistence type="predicted"/>
<evidence type="ECO:0000313" key="3">
    <source>
        <dbReference type="Proteomes" id="UP000217895"/>
    </source>
</evidence>
<name>A0A1Z4J9R6_LEPBY</name>
<feature type="transmembrane region" description="Helical" evidence="1">
    <location>
        <begin position="16"/>
        <end position="36"/>
    </location>
</feature>
<keyword evidence="3" id="KW-1185">Reference proteome</keyword>
<evidence type="ECO:0000256" key="1">
    <source>
        <dbReference type="SAM" id="Phobius"/>
    </source>
</evidence>
<organism evidence="2 3">
    <name type="scientific">Leptolyngbya boryana NIES-2135</name>
    <dbReference type="NCBI Taxonomy" id="1973484"/>
    <lineage>
        <taxon>Bacteria</taxon>
        <taxon>Bacillati</taxon>
        <taxon>Cyanobacteriota</taxon>
        <taxon>Cyanophyceae</taxon>
        <taxon>Leptolyngbyales</taxon>
        <taxon>Leptolyngbyaceae</taxon>
        <taxon>Leptolyngbya group</taxon>
        <taxon>Leptolyngbya</taxon>
    </lineage>
</organism>
<dbReference type="EMBL" id="AP018203">
    <property type="protein sequence ID" value="BAY53506.1"/>
    <property type="molecule type" value="Genomic_DNA"/>
</dbReference>
<gene>
    <name evidence="2" type="ORF">NIES2135_03120</name>
</gene>
<keyword evidence="1" id="KW-0812">Transmembrane</keyword>
<feature type="transmembrane region" description="Helical" evidence="1">
    <location>
        <begin position="48"/>
        <end position="66"/>
    </location>
</feature>
<sequence>MQDVPAWLSSIVWADYRLAVLFTVILPLALLIWATVQQVEALQRLLLIYWRVSSLLAITLYLLIGVLPIGFFSGWLARILIPIGLWYWADLNEEIRDSPSSSLKLALVSWRWAVSVYCAIGVIGQIPVLRCATLASQQILGDAACRVWLDPPFLFREYLHSGVRPFVLGFFGIVGLVIYVLYLGYFVFFRLGKRKRSAMEN</sequence>
<evidence type="ECO:0000313" key="2">
    <source>
        <dbReference type="EMBL" id="BAY53506.1"/>
    </source>
</evidence>
<accession>A0A1Z4J9R6</accession>
<dbReference type="Pfam" id="PF11375">
    <property type="entry name" value="DUF3177"/>
    <property type="match status" value="1"/>
</dbReference>
<dbReference type="AlphaFoldDB" id="A0A1Z4J9R6"/>